<gene>
    <name evidence="1" type="ORF">M5G11_13205</name>
</gene>
<organism evidence="1 2">
    <name type="scientific">Pseudomonas fontis</name>
    <dbReference type="NCBI Taxonomy" id="2942633"/>
    <lineage>
        <taxon>Bacteria</taxon>
        <taxon>Pseudomonadati</taxon>
        <taxon>Pseudomonadota</taxon>
        <taxon>Gammaproteobacteria</taxon>
        <taxon>Pseudomonadales</taxon>
        <taxon>Pseudomonadaceae</taxon>
        <taxon>Pseudomonas</taxon>
    </lineage>
</organism>
<comment type="caution">
    <text evidence="1">The sequence shown here is derived from an EMBL/GenBank/DDBJ whole genome shotgun (WGS) entry which is preliminary data.</text>
</comment>
<evidence type="ECO:0000313" key="2">
    <source>
        <dbReference type="Proteomes" id="UP001148203"/>
    </source>
</evidence>
<name>A0ABT5NTK9_9PSED</name>
<protein>
    <submittedName>
        <fullName evidence="1">Uncharacterized protein</fullName>
    </submittedName>
</protein>
<dbReference type="Proteomes" id="UP001148203">
    <property type="component" value="Unassembled WGS sequence"/>
</dbReference>
<reference evidence="1 2" key="1">
    <citation type="submission" date="2022-05" db="EMBL/GenBank/DDBJ databases">
        <title>Novel Pseudomonas spp. Isolated from a Rainbow Trout Aquaculture Facility.</title>
        <authorList>
            <person name="Testerman T."/>
            <person name="Graf J."/>
        </authorList>
    </citation>
    <scope>NUCLEOTIDE SEQUENCE [LARGE SCALE GENOMIC DNA]</scope>
    <source>
        <strain evidence="1 2">ID681</strain>
    </source>
</reference>
<accession>A0ABT5NTK9</accession>
<sequence length="189" mass="20393">MSQPVTKASVKGLGHVLIDISNADSFIATHKISDLEKETVGRHFQTYFETEIKPEQKVFSLGQLHGFDNGVLTPSHFEIKTRKAEAQAVLGDLAYGDGAVMLFITLKGGVDGNSFPSNESMYLLPQDGGGETYTGALYLSSRVLVEKLLRDQVVSNIGNGIKFKPYAGGAGCRVQVGSQCRRAGLSIRI</sequence>
<dbReference type="RefSeq" id="WP_273910720.1">
    <property type="nucleotide sequence ID" value="NZ_JAMDGX010000033.1"/>
</dbReference>
<keyword evidence="2" id="KW-1185">Reference proteome</keyword>
<dbReference type="EMBL" id="JAMDGY010000029">
    <property type="protein sequence ID" value="MDD0991497.1"/>
    <property type="molecule type" value="Genomic_DNA"/>
</dbReference>
<evidence type="ECO:0000313" key="1">
    <source>
        <dbReference type="EMBL" id="MDD0991497.1"/>
    </source>
</evidence>
<proteinExistence type="predicted"/>